<dbReference type="GO" id="GO:0031640">
    <property type="term" value="P:killing of cells of another organism"/>
    <property type="evidence" value="ECO:0007669"/>
    <property type="project" value="UniProtKB-KW"/>
</dbReference>
<dbReference type="SUPFAM" id="SSF53955">
    <property type="entry name" value="Lysozyme-like"/>
    <property type="match status" value="1"/>
</dbReference>
<reference evidence="5 6" key="1">
    <citation type="journal article" date="2016" name="Front. Microbiol.">
        <title>Genomic Resource of Rice Seed Associated Bacteria.</title>
        <authorList>
            <person name="Midha S."/>
            <person name="Bansal K."/>
            <person name="Sharma S."/>
            <person name="Kumar N."/>
            <person name="Patil P.P."/>
            <person name="Chaudhry V."/>
            <person name="Patil P.B."/>
        </authorList>
    </citation>
    <scope>NUCLEOTIDE SEQUENCE [LARGE SCALE GENOMIC DNA]</scope>
    <source>
        <strain evidence="5 6">NS334</strain>
    </source>
</reference>
<dbReference type="InterPro" id="IPR023347">
    <property type="entry name" value="Lysozyme_dom_sf"/>
</dbReference>
<dbReference type="InterPro" id="IPR033907">
    <property type="entry name" value="Endolysin_autolysin"/>
</dbReference>
<dbReference type="Pfam" id="PF00959">
    <property type="entry name" value="Phage_lysozyme"/>
    <property type="match status" value="1"/>
</dbReference>
<keyword evidence="4" id="KW-0378">Hydrolase</keyword>
<keyword evidence="6" id="KW-1185">Reference proteome</keyword>
<name>A0A147I3J2_9SPHN</name>
<evidence type="ECO:0000313" key="6">
    <source>
        <dbReference type="Proteomes" id="UP000074310"/>
    </source>
</evidence>
<comment type="catalytic activity">
    <reaction evidence="4">
        <text>Hydrolysis of (1-&gt;4)-beta-linkages between N-acetylmuramic acid and N-acetyl-D-glucosamine residues in a peptidoglycan and between N-acetyl-D-glucosamine residues in chitodextrins.</text>
        <dbReference type="EC" id="3.2.1.17"/>
    </reaction>
</comment>
<dbReference type="PANTHER" id="PTHR38107">
    <property type="match status" value="1"/>
</dbReference>
<evidence type="ECO:0000256" key="3">
    <source>
        <dbReference type="ARBA" id="ARBA00023200"/>
    </source>
</evidence>
<dbReference type="EMBL" id="LDTB01000025">
    <property type="protein sequence ID" value="KTT72661.1"/>
    <property type="molecule type" value="Genomic_DNA"/>
</dbReference>
<dbReference type="Gene3D" id="1.10.530.40">
    <property type="match status" value="1"/>
</dbReference>
<keyword evidence="1 4" id="KW-0929">Antimicrobial</keyword>
<dbReference type="InterPro" id="IPR023346">
    <property type="entry name" value="Lysozyme-like_dom_sf"/>
</dbReference>
<keyword evidence="2 4" id="KW-0081">Bacteriolytic enzyme</keyword>
<organism evidence="5 6">
    <name type="scientific">Sphingomonas endophytica</name>
    <dbReference type="NCBI Taxonomy" id="869719"/>
    <lineage>
        <taxon>Bacteria</taxon>
        <taxon>Pseudomonadati</taxon>
        <taxon>Pseudomonadota</taxon>
        <taxon>Alphaproteobacteria</taxon>
        <taxon>Sphingomonadales</taxon>
        <taxon>Sphingomonadaceae</taxon>
        <taxon>Sphingomonas</taxon>
    </lineage>
</organism>
<dbReference type="InterPro" id="IPR051018">
    <property type="entry name" value="Bacteriophage_GH24"/>
</dbReference>
<dbReference type="PANTHER" id="PTHR38107:SF3">
    <property type="entry name" value="LYSOZYME RRRD-RELATED"/>
    <property type="match status" value="1"/>
</dbReference>
<proteinExistence type="inferred from homology"/>
<dbReference type="GO" id="GO:0016998">
    <property type="term" value="P:cell wall macromolecule catabolic process"/>
    <property type="evidence" value="ECO:0007669"/>
    <property type="project" value="InterPro"/>
</dbReference>
<dbReference type="GO" id="GO:0009253">
    <property type="term" value="P:peptidoglycan catabolic process"/>
    <property type="evidence" value="ECO:0007669"/>
    <property type="project" value="InterPro"/>
</dbReference>
<evidence type="ECO:0000256" key="4">
    <source>
        <dbReference type="RuleBase" id="RU003788"/>
    </source>
</evidence>
<accession>A0A147I3J2</accession>
<evidence type="ECO:0000256" key="2">
    <source>
        <dbReference type="ARBA" id="ARBA00022638"/>
    </source>
</evidence>
<keyword evidence="4" id="KW-0326">Glycosidase</keyword>
<dbReference type="EC" id="3.2.1.17" evidence="4"/>
<dbReference type="Proteomes" id="UP000074310">
    <property type="component" value="Unassembled WGS sequence"/>
</dbReference>
<dbReference type="AlphaFoldDB" id="A0A147I3J2"/>
<dbReference type="GO" id="GO:0042742">
    <property type="term" value="P:defense response to bacterium"/>
    <property type="evidence" value="ECO:0007669"/>
    <property type="project" value="UniProtKB-KW"/>
</dbReference>
<comment type="similarity">
    <text evidence="4">Belongs to the glycosyl hydrolase 24 family.</text>
</comment>
<dbReference type="GO" id="GO:0003796">
    <property type="term" value="F:lysozyme activity"/>
    <property type="evidence" value="ECO:0007669"/>
    <property type="project" value="UniProtKB-EC"/>
</dbReference>
<gene>
    <name evidence="5" type="ORF">NS334_08415</name>
</gene>
<sequence length="153" mass="16713">MHHFERCALVAYRCPAGKWTIGWGMTYYPDGRKVKAGDRITQAEADAMFVILLERDFVPAVRKAIGAAATTPAQFGAMVALAYNIGTFRFAWSTVARRHRAGDAVGASAAFLLWNKVRGAVSSGLMRRRRAEAALYLGNFVELKALTFGKVAA</sequence>
<evidence type="ECO:0000256" key="1">
    <source>
        <dbReference type="ARBA" id="ARBA00022529"/>
    </source>
</evidence>
<protein>
    <recommendedName>
        <fullName evidence="4">Lysozyme</fullName>
        <ecNumber evidence="4">3.2.1.17</ecNumber>
    </recommendedName>
</protein>
<comment type="caution">
    <text evidence="5">The sequence shown here is derived from an EMBL/GenBank/DDBJ whole genome shotgun (WGS) entry which is preliminary data.</text>
</comment>
<dbReference type="CDD" id="cd00737">
    <property type="entry name" value="lyz_endolysin_autolysin"/>
    <property type="match status" value="1"/>
</dbReference>
<dbReference type="InterPro" id="IPR002196">
    <property type="entry name" value="Glyco_hydro_24"/>
</dbReference>
<evidence type="ECO:0000313" key="5">
    <source>
        <dbReference type="EMBL" id="KTT72661.1"/>
    </source>
</evidence>
<dbReference type="PATRIC" id="fig|869719.3.peg.1359"/>
<keyword evidence="3" id="KW-1035">Host cytoplasm</keyword>